<feature type="domain" description="DUF3473" evidence="2">
    <location>
        <begin position="155"/>
        <end position="255"/>
    </location>
</feature>
<dbReference type="Pfam" id="PF11959">
    <property type="entry name" value="DUF3473"/>
    <property type="match status" value="1"/>
</dbReference>
<proteinExistence type="predicted"/>
<name>A0A2S7IL49_9BACT</name>
<dbReference type="InterPro" id="IPR022560">
    <property type="entry name" value="DUF3473"/>
</dbReference>
<evidence type="ECO:0000259" key="1">
    <source>
        <dbReference type="Pfam" id="PF01522"/>
    </source>
</evidence>
<dbReference type="Proteomes" id="UP000239590">
    <property type="component" value="Unassembled WGS sequence"/>
</dbReference>
<protein>
    <submittedName>
        <fullName evidence="3">Polysaccharide deacetylase</fullName>
    </submittedName>
</protein>
<organism evidence="3 4">
    <name type="scientific">Siphonobacter curvatus</name>
    <dbReference type="NCBI Taxonomy" id="2094562"/>
    <lineage>
        <taxon>Bacteria</taxon>
        <taxon>Pseudomonadati</taxon>
        <taxon>Bacteroidota</taxon>
        <taxon>Cytophagia</taxon>
        <taxon>Cytophagales</taxon>
        <taxon>Cytophagaceae</taxon>
        <taxon>Siphonobacter</taxon>
    </lineage>
</organism>
<dbReference type="Gene3D" id="3.20.20.370">
    <property type="entry name" value="Glycoside hydrolase/deacetylase"/>
    <property type="match status" value="1"/>
</dbReference>
<dbReference type="InterPro" id="IPR045235">
    <property type="entry name" value="PuuE_HpPgdA-like"/>
</dbReference>
<dbReference type="GO" id="GO:0005975">
    <property type="term" value="P:carbohydrate metabolic process"/>
    <property type="evidence" value="ECO:0007669"/>
    <property type="project" value="InterPro"/>
</dbReference>
<comment type="caution">
    <text evidence="3">The sequence shown here is derived from an EMBL/GenBank/DDBJ whole genome shotgun (WGS) entry which is preliminary data.</text>
</comment>
<dbReference type="PANTHER" id="PTHR47561">
    <property type="entry name" value="POLYSACCHARIDE DEACETYLASE FAMILY PROTEIN (AFU_ORTHOLOGUE AFUA_6G05030)"/>
    <property type="match status" value="1"/>
</dbReference>
<dbReference type="InterPro" id="IPR002509">
    <property type="entry name" value="NODB_dom"/>
</dbReference>
<dbReference type="PANTHER" id="PTHR47561:SF1">
    <property type="entry name" value="POLYSACCHARIDE DEACETYLASE FAMILY PROTEIN (AFU_ORTHOLOGUE AFUA_6G05030)"/>
    <property type="match status" value="1"/>
</dbReference>
<dbReference type="AlphaFoldDB" id="A0A2S7IL49"/>
<dbReference type="Pfam" id="PF01522">
    <property type="entry name" value="Polysacc_deac_1"/>
    <property type="match status" value="1"/>
</dbReference>
<dbReference type="SUPFAM" id="SSF88713">
    <property type="entry name" value="Glycoside hydrolase/deacetylase"/>
    <property type="match status" value="1"/>
</dbReference>
<dbReference type="CDD" id="cd10941">
    <property type="entry name" value="CE4_PuuE_HpPgdA_like_2"/>
    <property type="match status" value="1"/>
</dbReference>
<dbReference type="OrthoDB" id="9806342at2"/>
<evidence type="ECO:0000313" key="3">
    <source>
        <dbReference type="EMBL" id="PQA58471.1"/>
    </source>
</evidence>
<dbReference type="InterPro" id="IPR011330">
    <property type="entry name" value="Glyco_hydro/deAcase_b/a-brl"/>
</dbReference>
<feature type="domain" description="NodB homology" evidence="1">
    <location>
        <begin position="27"/>
        <end position="117"/>
    </location>
</feature>
<keyword evidence="4" id="KW-1185">Reference proteome</keyword>
<dbReference type="RefSeq" id="WP_104709688.1">
    <property type="nucleotide sequence ID" value="NZ_PTRA01000001.1"/>
</dbReference>
<reference evidence="4" key="1">
    <citation type="submission" date="2018-02" db="EMBL/GenBank/DDBJ databases">
        <title>Genome sequencing of Solimonas sp. HR-BB.</title>
        <authorList>
            <person name="Lee Y."/>
            <person name="Jeon C.O."/>
        </authorList>
    </citation>
    <scope>NUCLEOTIDE SEQUENCE [LARGE SCALE GENOMIC DNA]</scope>
    <source>
        <strain evidence="4">HR-U</strain>
    </source>
</reference>
<dbReference type="EMBL" id="PTRA01000001">
    <property type="protein sequence ID" value="PQA58471.1"/>
    <property type="molecule type" value="Genomic_DNA"/>
</dbReference>
<evidence type="ECO:0000259" key="2">
    <source>
        <dbReference type="Pfam" id="PF11959"/>
    </source>
</evidence>
<sequence length="260" mass="30218">MQAVTLTFDLEEFDIPEEYGQTVPDSEQMEVTRRGTEALLALLAAYNIKATFFTTGHYARVNPDLLKAVARDHEIASHALYHSPRHIFEMDDVRQSREILEELTGQPVTGFRMPRLQPFDRGKLRAYGFQYDASVNPTYLPGRYNLLHENPQPHVQDGLIELPSSTTPLLRLPLFWLSFKNLPPALFRYWAVRTLQRRKVLMLYFHPWEFTDIQAYPLPGYVKRVDGEALLARLEKLIQTLQRQGASFMTCQEYIRTNMV</sequence>
<gene>
    <name evidence="3" type="ORF">C5O19_02000</name>
</gene>
<dbReference type="GO" id="GO:0016810">
    <property type="term" value="F:hydrolase activity, acting on carbon-nitrogen (but not peptide) bonds"/>
    <property type="evidence" value="ECO:0007669"/>
    <property type="project" value="InterPro"/>
</dbReference>
<accession>A0A2S7IL49</accession>
<evidence type="ECO:0000313" key="4">
    <source>
        <dbReference type="Proteomes" id="UP000239590"/>
    </source>
</evidence>